<keyword evidence="2" id="KW-0436">Ligase</keyword>
<protein>
    <submittedName>
        <fullName evidence="5">AMP-binding protein</fullName>
    </submittedName>
</protein>
<evidence type="ECO:0000313" key="5">
    <source>
        <dbReference type="EMBL" id="MDM7489348.1"/>
    </source>
</evidence>
<keyword evidence="6" id="KW-1185">Reference proteome</keyword>
<comment type="similarity">
    <text evidence="1">Belongs to the ATP-dependent AMP-binding enzyme family.</text>
</comment>
<dbReference type="Proteomes" id="UP001233164">
    <property type="component" value="Unassembled WGS sequence"/>
</dbReference>
<evidence type="ECO:0000313" key="6">
    <source>
        <dbReference type="Proteomes" id="UP001233164"/>
    </source>
</evidence>
<name>A0ABT7RNY3_9NOCA</name>
<organism evidence="5 6">
    <name type="scientific">Rhodococcus indonesiensis</name>
    <dbReference type="NCBI Taxonomy" id="3055869"/>
    <lineage>
        <taxon>Bacteria</taxon>
        <taxon>Bacillati</taxon>
        <taxon>Actinomycetota</taxon>
        <taxon>Actinomycetes</taxon>
        <taxon>Mycobacteriales</taxon>
        <taxon>Nocardiaceae</taxon>
        <taxon>Rhodococcus</taxon>
    </lineage>
</organism>
<dbReference type="Pfam" id="PF00501">
    <property type="entry name" value="AMP-binding"/>
    <property type="match status" value="1"/>
</dbReference>
<dbReference type="RefSeq" id="WP_289379386.1">
    <property type="nucleotide sequence ID" value="NZ_JAUBOF010000044.1"/>
</dbReference>
<accession>A0ABT7RNY3</accession>
<dbReference type="InterPro" id="IPR025110">
    <property type="entry name" value="AMP-bd_C"/>
</dbReference>
<evidence type="ECO:0000256" key="1">
    <source>
        <dbReference type="ARBA" id="ARBA00006432"/>
    </source>
</evidence>
<comment type="caution">
    <text evidence="5">The sequence shown here is derived from an EMBL/GenBank/DDBJ whole genome shotgun (WGS) entry which is preliminary data.</text>
</comment>
<dbReference type="EMBL" id="JAUBOF010000044">
    <property type="protein sequence ID" value="MDM7489348.1"/>
    <property type="molecule type" value="Genomic_DNA"/>
</dbReference>
<dbReference type="PANTHER" id="PTHR24096">
    <property type="entry name" value="LONG-CHAIN-FATTY-ACID--COA LIGASE"/>
    <property type="match status" value="1"/>
</dbReference>
<dbReference type="SUPFAM" id="SSF56801">
    <property type="entry name" value="Acetyl-CoA synthetase-like"/>
    <property type="match status" value="1"/>
</dbReference>
<dbReference type="InterPro" id="IPR020845">
    <property type="entry name" value="AMP-binding_CS"/>
</dbReference>
<dbReference type="InterPro" id="IPR000873">
    <property type="entry name" value="AMP-dep_synth/lig_dom"/>
</dbReference>
<gene>
    <name evidence="5" type="ORF">QT969_13770</name>
</gene>
<proteinExistence type="inferred from homology"/>
<dbReference type="PROSITE" id="PS00455">
    <property type="entry name" value="AMP_BINDING"/>
    <property type="match status" value="1"/>
</dbReference>
<feature type="domain" description="AMP-dependent synthetase/ligase" evidence="3">
    <location>
        <begin position="30"/>
        <end position="391"/>
    </location>
</feature>
<evidence type="ECO:0000259" key="3">
    <source>
        <dbReference type="Pfam" id="PF00501"/>
    </source>
</evidence>
<dbReference type="Pfam" id="PF13193">
    <property type="entry name" value="AMP-binding_C"/>
    <property type="match status" value="1"/>
</dbReference>
<sequence length="527" mass="55939">MSFRSPYPDVDIPTVSLTDFLFGGLSANDLDRTAVVDGVSGARTTYGELISQIDGIAGALAARGIGIGSVVGLLSPNTPRFVSSFHGILRSGATATTINALYTAADIAKQLTGSGACALFTVSALLPQAVEGARSAGLAADRVFVLDSADGYTSFDDLLAEHNPVPEVTFDPDTHLAVLPYSSGTTGHPKGVMLSHRNLVANVCQLDLLLGVSSADRVLAVLPLFHIYGMTVLLNSALRNRATLVTLPKFELTHFLTAISEQRCTYVFIAPPVAIALAKHPVVDEYDLSSVRTIMSGAAPLDRQLAVAVEQRLGCQVKQGFGMSEMSPVSHVIPFDRTDIPLDSVGPTLPNIECKLVDPTTGTEVEYPVGEGLSDPGELWCKGPNIMLGYLDNTAATADTLDTEGFLHTGDIATVDAAGNVFIVDRLKELIKYKGYQVPPAELEAVLLSHPQISDAAVIGVPDDQGEEVPKAFVVRQPSGDLDESDVIEYVAARVSPHKKVRQVEFIDIVPKSAAGKILRKELRSLG</sequence>
<reference evidence="5 6" key="1">
    <citation type="submission" date="2023-06" db="EMBL/GenBank/DDBJ databases">
        <title>Rhodococcus indonesiensis sp. nov a new member of the Rhodococcus ruber lineage isolated from a sediment of neutral hot spring.</title>
        <authorList>
            <person name="Kusuma A.B."/>
            <person name="Fenylestari G."/>
            <person name="Ammar F."/>
            <person name="Nouioui I."/>
            <person name="Goodfellow M."/>
        </authorList>
    </citation>
    <scope>NUCLEOTIDE SEQUENCE [LARGE SCALE GENOMIC DNA]</scope>
    <source>
        <strain evidence="5 6">CSLK01-03</strain>
    </source>
</reference>
<dbReference type="InterPro" id="IPR042099">
    <property type="entry name" value="ANL_N_sf"/>
</dbReference>
<dbReference type="PANTHER" id="PTHR24096:SF149">
    <property type="entry name" value="AMP-BINDING DOMAIN-CONTAINING PROTEIN-RELATED"/>
    <property type="match status" value="1"/>
</dbReference>
<dbReference type="InterPro" id="IPR045851">
    <property type="entry name" value="AMP-bd_C_sf"/>
</dbReference>
<dbReference type="Gene3D" id="3.30.300.30">
    <property type="match status" value="1"/>
</dbReference>
<evidence type="ECO:0000259" key="4">
    <source>
        <dbReference type="Pfam" id="PF13193"/>
    </source>
</evidence>
<feature type="domain" description="AMP-binding enzyme C-terminal" evidence="4">
    <location>
        <begin position="442"/>
        <end position="517"/>
    </location>
</feature>
<dbReference type="Gene3D" id="3.40.50.12780">
    <property type="entry name" value="N-terminal domain of ligase-like"/>
    <property type="match status" value="1"/>
</dbReference>
<evidence type="ECO:0000256" key="2">
    <source>
        <dbReference type="ARBA" id="ARBA00022598"/>
    </source>
</evidence>